<gene>
    <name evidence="2" type="ORF">KJ970_06520</name>
</gene>
<evidence type="ECO:0000313" key="2">
    <source>
        <dbReference type="EMBL" id="MBU2690566.1"/>
    </source>
</evidence>
<dbReference type="AlphaFoldDB" id="A0A948W6E5"/>
<comment type="caution">
    <text evidence="2">The sequence shown here is derived from an EMBL/GenBank/DDBJ whole genome shotgun (WGS) entry which is preliminary data.</text>
</comment>
<keyword evidence="1" id="KW-0472">Membrane</keyword>
<proteinExistence type="predicted"/>
<protein>
    <submittedName>
        <fullName evidence="2">Uncharacterized protein</fullName>
    </submittedName>
</protein>
<sequence length="57" mass="6706">MNPVVAIIAIILLISFWLGYSGMRLRSKNALKRGRLRSFTPAWPSGRQHRKRPKFRR</sequence>
<keyword evidence="1" id="KW-1133">Transmembrane helix</keyword>
<reference evidence="2" key="1">
    <citation type="submission" date="2021-05" db="EMBL/GenBank/DDBJ databases">
        <title>Energy efficiency and biological interactions define the core microbiome of deep oligotrophic groundwater.</title>
        <authorList>
            <person name="Mehrshad M."/>
            <person name="Lopez-Fernandez M."/>
            <person name="Bell E."/>
            <person name="Bernier-Latmani R."/>
            <person name="Bertilsson S."/>
            <person name="Dopson M."/>
        </authorList>
    </citation>
    <scope>NUCLEOTIDE SEQUENCE</scope>
    <source>
        <strain evidence="2">Modern_marine.mb.64</strain>
    </source>
</reference>
<keyword evidence="1" id="KW-0812">Transmembrane</keyword>
<dbReference type="Proteomes" id="UP000777784">
    <property type="component" value="Unassembled WGS sequence"/>
</dbReference>
<evidence type="ECO:0000313" key="3">
    <source>
        <dbReference type="Proteomes" id="UP000777784"/>
    </source>
</evidence>
<dbReference type="EMBL" id="JAHJDP010000032">
    <property type="protein sequence ID" value="MBU2690566.1"/>
    <property type="molecule type" value="Genomic_DNA"/>
</dbReference>
<name>A0A948W6E5_UNCEI</name>
<organism evidence="2 3">
    <name type="scientific">Eiseniibacteriota bacterium</name>
    <dbReference type="NCBI Taxonomy" id="2212470"/>
    <lineage>
        <taxon>Bacteria</taxon>
        <taxon>Candidatus Eiseniibacteriota</taxon>
    </lineage>
</organism>
<feature type="transmembrane region" description="Helical" evidence="1">
    <location>
        <begin position="6"/>
        <end position="23"/>
    </location>
</feature>
<evidence type="ECO:0000256" key="1">
    <source>
        <dbReference type="SAM" id="Phobius"/>
    </source>
</evidence>
<accession>A0A948W6E5</accession>